<evidence type="ECO:0000259" key="6">
    <source>
        <dbReference type="PROSITE" id="PS00624"/>
    </source>
</evidence>
<dbReference type="SUPFAM" id="SSF54373">
    <property type="entry name" value="FAD-linked reductases, C-terminal domain"/>
    <property type="match status" value="1"/>
</dbReference>
<evidence type="ECO:0000256" key="4">
    <source>
        <dbReference type="ARBA" id="ARBA00022827"/>
    </source>
</evidence>
<dbReference type="InterPro" id="IPR012132">
    <property type="entry name" value="GMC_OxRdtase"/>
</dbReference>
<sequence length="514" mass="56311">MMPGIDYLVVGSGSAGAALAGRLSEDPHRRVLLLEAGPDFATVAETPPDLTDGSAMSMDLHDWHFKAEITDRRRIIYPRGKVTGGSSAVGATIALRGNPENFDEWAAMGNPAWAWDEVLPFYKRLEDDLDFDDEFHGRGGPIPIRRWKADEVAPVQQVFQEACLKAGYAEVADHNHPEATGVGPIPSNRRDPRTRWSSAMGYLHPARDRENLEIRSGVQVNRVVFRGTRATGVEIAKPGGGTEVIEADQVILAAGAVNSPAILLRSGIGPAADLRRLRIDVLLDRPGVGADLIDHPRTGAFMVPQPGSFNTEDAFLQTILRTTAPGSTEFNDLQYYMINHFDLTLFPELQMLAAAKVIFGVMVVHQRPESRGRLTLTSADPTAPPDVVLNFLDTEKDVQTLVDAVRTCWQLMQTAGIHDTGQRFVVLGEEMVADDELMRHYVRLSLDSGYHPVGTARMGTADDEGAVVDERLRVHGTEGLYVCDASVMPSIVNCNTNLTSTMIGERLADWLRRS</sequence>
<dbReference type="PIRSF" id="PIRSF000137">
    <property type="entry name" value="Alcohol_oxidase"/>
    <property type="match status" value="1"/>
</dbReference>
<keyword evidence="8" id="KW-1185">Reference proteome</keyword>
<dbReference type="GO" id="GO:0050660">
    <property type="term" value="F:flavin adenine dinucleotide binding"/>
    <property type="evidence" value="ECO:0007669"/>
    <property type="project" value="InterPro"/>
</dbReference>
<dbReference type="Proteomes" id="UP000070620">
    <property type="component" value="Unassembled WGS sequence"/>
</dbReference>
<gene>
    <name evidence="7" type="ORF">AWW66_03680</name>
</gene>
<dbReference type="PANTHER" id="PTHR11552">
    <property type="entry name" value="GLUCOSE-METHANOL-CHOLINE GMC OXIDOREDUCTASE"/>
    <property type="match status" value="1"/>
</dbReference>
<accession>A0A136PY88</accession>
<evidence type="ECO:0000256" key="2">
    <source>
        <dbReference type="ARBA" id="ARBA00010790"/>
    </source>
</evidence>
<feature type="binding site" evidence="5">
    <location>
        <position position="220"/>
    </location>
    <ligand>
        <name>FAD</name>
        <dbReference type="ChEBI" id="CHEBI:57692"/>
    </ligand>
</feature>
<dbReference type="RefSeq" id="WP_067359870.1">
    <property type="nucleotide sequence ID" value="NZ_LRQV01000006.1"/>
</dbReference>
<evidence type="ECO:0000313" key="8">
    <source>
        <dbReference type="Proteomes" id="UP000070620"/>
    </source>
</evidence>
<dbReference type="AlphaFoldDB" id="A0A136PY88"/>
<dbReference type="InterPro" id="IPR007867">
    <property type="entry name" value="GMC_OxRtase_C"/>
</dbReference>
<evidence type="ECO:0000313" key="7">
    <source>
        <dbReference type="EMBL" id="KXK63439.1"/>
    </source>
</evidence>
<dbReference type="InterPro" id="IPR036188">
    <property type="entry name" value="FAD/NAD-bd_sf"/>
</dbReference>
<dbReference type="EMBL" id="LRQV01000006">
    <property type="protein sequence ID" value="KXK63439.1"/>
    <property type="molecule type" value="Genomic_DNA"/>
</dbReference>
<dbReference type="InterPro" id="IPR000172">
    <property type="entry name" value="GMC_OxRdtase_N"/>
</dbReference>
<dbReference type="SUPFAM" id="SSF51905">
    <property type="entry name" value="FAD/NAD(P)-binding domain"/>
    <property type="match status" value="1"/>
</dbReference>
<dbReference type="Pfam" id="PF05199">
    <property type="entry name" value="GMC_oxred_C"/>
    <property type="match status" value="1"/>
</dbReference>
<name>A0A136PY88_9ACTN</name>
<dbReference type="Pfam" id="PF00732">
    <property type="entry name" value="GMC_oxred_N"/>
    <property type="match status" value="1"/>
</dbReference>
<protein>
    <submittedName>
        <fullName evidence="7">Choline dehydrogenase</fullName>
    </submittedName>
</protein>
<evidence type="ECO:0000256" key="3">
    <source>
        <dbReference type="ARBA" id="ARBA00022630"/>
    </source>
</evidence>
<comment type="caution">
    <text evidence="7">The sequence shown here is derived from an EMBL/GenBank/DDBJ whole genome shotgun (WGS) entry which is preliminary data.</text>
</comment>
<comment type="cofactor">
    <cofactor evidence="1 5">
        <name>FAD</name>
        <dbReference type="ChEBI" id="CHEBI:57692"/>
    </cofactor>
</comment>
<feature type="binding site" evidence="5">
    <location>
        <position position="82"/>
    </location>
    <ligand>
        <name>FAD</name>
        <dbReference type="ChEBI" id="CHEBI:57692"/>
    </ligand>
</feature>
<proteinExistence type="inferred from homology"/>
<evidence type="ECO:0000256" key="1">
    <source>
        <dbReference type="ARBA" id="ARBA00001974"/>
    </source>
</evidence>
<comment type="similarity">
    <text evidence="2">Belongs to the GMC oxidoreductase family.</text>
</comment>
<organism evidence="7 8">
    <name type="scientific">Micromonospora rosaria</name>
    <dbReference type="NCBI Taxonomy" id="47874"/>
    <lineage>
        <taxon>Bacteria</taxon>
        <taxon>Bacillati</taxon>
        <taxon>Actinomycetota</taxon>
        <taxon>Actinomycetes</taxon>
        <taxon>Micromonosporales</taxon>
        <taxon>Micromonosporaceae</taxon>
        <taxon>Micromonospora</taxon>
    </lineage>
</organism>
<dbReference type="Gene3D" id="3.50.50.60">
    <property type="entry name" value="FAD/NAD(P)-binding domain"/>
    <property type="match status" value="1"/>
</dbReference>
<dbReference type="GO" id="GO:0016614">
    <property type="term" value="F:oxidoreductase activity, acting on CH-OH group of donors"/>
    <property type="evidence" value="ECO:0007669"/>
    <property type="project" value="InterPro"/>
</dbReference>
<keyword evidence="4 5" id="KW-0274">FAD</keyword>
<dbReference type="PROSITE" id="PS00624">
    <property type="entry name" value="GMC_OXRED_2"/>
    <property type="match status" value="1"/>
</dbReference>
<feature type="domain" description="Glucose-methanol-choline oxidoreductase N-terminal" evidence="6">
    <location>
        <begin position="255"/>
        <end position="269"/>
    </location>
</feature>
<reference evidence="7 8" key="1">
    <citation type="submission" date="2016-01" db="EMBL/GenBank/DDBJ databases">
        <title>Whole genome sequence and analysis of Micromonospora rosaria DSM 803, which can produce antibacterial substance rosamicin.</title>
        <authorList>
            <person name="Yang H."/>
            <person name="He X."/>
            <person name="Zhu D."/>
        </authorList>
    </citation>
    <scope>NUCLEOTIDE SEQUENCE [LARGE SCALE GENOMIC DNA]</scope>
    <source>
        <strain evidence="7 8">DSM 803</strain>
    </source>
</reference>
<evidence type="ECO:0000256" key="5">
    <source>
        <dbReference type="PIRSR" id="PIRSR000137-2"/>
    </source>
</evidence>
<dbReference type="Gene3D" id="3.30.410.40">
    <property type="match status" value="1"/>
</dbReference>
<dbReference type="PANTHER" id="PTHR11552:SF147">
    <property type="entry name" value="CHOLINE DEHYDROGENASE, MITOCHONDRIAL"/>
    <property type="match status" value="1"/>
</dbReference>
<keyword evidence="3" id="KW-0285">Flavoprotein</keyword>